<evidence type="ECO:0000256" key="1">
    <source>
        <dbReference type="SAM" id="MobiDB-lite"/>
    </source>
</evidence>
<feature type="compositionally biased region" description="Polar residues" evidence="1">
    <location>
        <begin position="106"/>
        <end position="116"/>
    </location>
</feature>
<evidence type="ECO:0000313" key="3">
    <source>
        <dbReference type="Proteomes" id="UP000599437"/>
    </source>
</evidence>
<evidence type="ECO:0000313" key="2">
    <source>
        <dbReference type="EMBL" id="GHA94179.1"/>
    </source>
</evidence>
<comment type="caution">
    <text evidence="2">The sequence shown here is derived from an EMBL/GenBank/DDBJ whole genome shotgun (WGS) entry which is preliminary data.</text>
</comment>
<dbReference type="Proteomes" id="UP000599437">
    <property type="component" value="Unassembled WGS sequence"/>
</dbReference>
<name>A0ABQ3DHR0_9ACTN</name>
<feature type="region of interest" description="Disordered" evidence="1">
    <location>
        <begin position="100"/>
        <end position="122"/>
    </location>
</feature>
<sequence length="122" mass="13453">MTRLARALLAVYLVAFVWLAYVSAVCLQHNAPGQAAAFYATATVVLVAGGREWQHAAALQAAAVRGRRPRPRTYPSDLDAVMRAELARTCRCERWWSTFGTDHDPTCTQQTSATNTRNDEEG</sequence>
<accession>A0ABQ3DHR0</accession>
<keyword evidence="3" id="KW-1185">Reference proteome</keyword>
<protein>
    <recommendedName>
        <fullName evidence="4">Secreted protein</fullName>
    </recommendedName>
</protein>
<evidence type="ECO:0008006" key="4">
    <source>
        <dbReference type="Google" id="ProtNLM"/>
    </source>
</evidence>
<dbReference type="EMBL" id="BMVO01000003">
    <property type="protein sequence ID" value="GHA94179.1"/>
    <property type="molecule type" value="Genomic_DNA"/>
</dbReference>
<organism evidence="2 3">
    <name type="scientific">Streptomyces chryseus</name>
    <dbReference type="NCBI Taxonomy" id="68186"/>
    <lineage>
        <taxon>Bacteria</taxon>
        <taxon>Bacillati</taxon>
        <taxon>Actinomycetota</taxon>
        <taxon>Actinomycetes</taxon>
        <taxon>Kitasatosporales</taxon>
        <taxon>Streptomycetaceae</taxon>
        <taxon>Streptomyces</taxon>
    </lineage>
</organism>
<reference evidence="3" key="1">
    <citation type="journal article" date="2019" name="Int. J. Syst. Evol. Microbiol.">
        <title>The Global Catalogue of Microorganisms (GCM) 10K type strain sequencing project: providing services to taxonomists for standard genome sequencing and annotation.</title>
        <authorList>
            <consortium name="The Broad Institute Genomics Platform"/>
            <consortium name="The Broad Institute Genome Sequencing Center for Infectious Disease"/>
            <person name="Wu L."/>
            <person name="Ma J."/>
        </authorList>
    </citation>
    <scope>NUCLEOTIDE SEQUENCE [LARGE SCALE GENOMIC DNA]</scope>
    <source>
        <strain evidence="3">JCM 4737</strain>
    </source>
</reference>
<proteinExistence type="predicted"/>
<dbReference type="RefSeq" id="WP_138899605.1">
    <property type="nucleotide sequence ID" value="NZ_BMVO01000003.1"/>
</dbReference>
<gene>
    <name evidence="2" type="ORF">GCM10010346_16150</name>
</gene>